<keyword evidence="3 8" id="KW-0479">Metal-binding</keyword>
<evidence type="ECO:0000256" key="1">
    <source>
        <dbReference type="ARBA" id="ARBA00004749"/>
    </source>
</evidence>
<dbReference type="Proteomes" id="UP000663879">
    <property type="component" value="Unassembled WGS sequence"/>
</dbReference>
<dbReference type="SUPFAM" id="SSF47240">
    <property type="entry name" value="Ferritin-like"/>
    <property type="match status" value="1"/>
</dbReference>
<dbReference type="GO" id="GO:0046872">
    <property type="term" value="F:metal ion binding"/>
    <property type="evidence" value="ECO:0007669"/>
    <property type="project" value="UniProtKB-KW"/>
</dbReference>
<dbReference type="Pfam" id="PF03232">
    <property type="entry name" value="COQ7"/>
    <property type="match status" value="1"/>
</dbReference>
<dbReference type="EC" id="1.14.99.60" evidence="8"/>
<evidence type="ECO:0000313" key="9">
    <source>
        <dbReference type="EMBL" id="CAF1016439.1"/>
    </source>
</evidence>
<evidence type="ECO:0000256" key="5">
    <source>
        <dbReference type="ARBA" id="ARBA00023004"/>
    </source>
</evidence>
<dbReference type="InterPro" id="IPR009078">
    <property type="entry name" value="Ferritin-like_SF"/>
</dbReference>
<comment type="similarity">
    <text evidence="8">Belongs to the COQ7 family.</text>
</comment>
<dbReference type="OrthoDB" id="275371at2759"/>
<evidence type="ECO:0000256" key="4">
    <source>
        <dbReference type="ARBA" id="ARBA00023002"/>
    </source>
</evidence>
<comment type="pathway">
    <text evidence="1 8">Cofactor biosynthesis; ubiquinone biosynthesis.</text>
</comment>
<feature type="binding site" evidence="8">
    <location>
        <position position="128"/>
    </location>
    <ligand>
        <name>Fe cation</name>
        <dbReference type="ChEBI" id="CHEBI:24875"/>
        <label>2</label>
    </ligand>
</feature>
<comment type="catalytic activity">
    <reaction evidence="8">
        <text>a 5-methoxy-2-methyl-3-(all-trans-polyprenyl)benzene-1,4-diol + AH2 + O2 = a 3-demethylubiquinol + A + H2O</text>
        <dbReference type="Rhea" id="RHEA:50908"/>
        <dbReference type="Rhea" id="RHEA-COMP:10859"/>
        <dbReference type="Rhea" id="RHEA-COMP:10914"/>
        <dbReference type="ChEBI" id="CHEBI:13193"/>
        <dbReference type="ChEBI" id="CHEBI:15377"/>
        <dbReference type="ChEBI" id="CHEBI:15379"/>
        <dbReference type="ChEBI" id="CHEBI:17499"/>
        <dbReference type="ChEBI" id="CHEBI:84167"/>
        <dbReference type="ChEBI" id="CHEBI:84422"/>
        <dbReference type="EC" id="1.14.99.60"/>
    </reaction>
</comment>
<comment type="subunit">
    <text evidence="8">Component of a multi-subunit COQ enzyme complex.</text>
</comment>
<dbReference type="GO" id="GO:0031314">
    <property type="term" value="C:extrinsic component of mitochondrial inner membrane"/>
    <property type="evidence" value="ECO:0007669"/>
    <property type="project" value="UniProtKB-UniRule"/>
</dbReference>
<keyword evidence="2 8" id="KW-0831">Ubiquinone biosynthesis</keyword>
<dbReference type="Gene3D" id="1.20.1260.10">
    <property type="match status" value="1"/>
</dbReference>
<comment type="function">
    <text evidence="8">Catalyzes the hydroxylation of 2-polyprenyl-3-methyl-6-methoxy-1,4-benzoquinol (DMQH2) during ubiquinone biosynthesis. Has also a structural role in the COQ enzyme complex, stabilizing other COQ polypeptides. Involved in lifespan determination in a ubiquinone-independent manner.</text>
</comment>
<keyword evidence="8" id="KW-0999">Mitochondrion inner membrane</keyword>
<evidence type="ECO:0000256" key="6">
    <source>
        <dbReference type="ARBA" id="ARBA00023033"/>
    </source>
</evidence>
<evidence type="ECO:0000313" key="10">
    <source>
        <dbReference type="Proteomes" id="UP000663879"/>
    </source>
</evidence>
<dbReference type="InterPro" id="IPR012347">
    <property type="entry name" value="Ferritin-like"/>
</dbReference>
<feature type="binding site" evidence="8">
    <location>
        <position position="79"/>
    </location>
    <ligand>
        <name>Fe cation</name>
        <dbReference type="ChEBI" id="CHEBI:24875"/>
        <label>1</label>
    </ligand>
</feature>
<keyword evidence="8" id="KW-0496">Mitochondrion</keyword>
<dbReference type="GO" id="GO:0008340">
    <property type="term" value="P:determination of adult lifespan"/>
    <property type="evidence" value="ECO:0007669"/>
    <property type="project" value="TreeGrafter"/>
</dbReference>
<dbReference type="PANTHER" id="PTHR11237:SF4">
    <property type="entry name" value="5-DEMETHOXYUBIQUINONE HYDROXYLASE, MITOCHONDRIAL"/>
    <property type="match status" value="1"/>
</dbReference>
<dbReference type="CDD" id="cd01042">
    <property type="entry name" value="DMQH"/>
    <property type="match status" value="1"/>
</dbReference>
<keyword evidence="7 8" id="KW-0472">Membrane</keyword>
<dbReference type="HAMAP" id="MF_01658">
    <property type="entry name" value="COQ7"/>
    <property type="match status" value="1"/>
</dbReference>
<sequence length="203" mass="23111">MLGLNRTHNLIQRPLVRYSSKFNYNSLPEESKKQLDRILRVDHAGEYGANRIYAGQMAVLGKTPVGPTIQHMWDQEKDHLKKFEELIPKYRARPSALLPLWDIGGYALGFGSALLGKEAAMAVTVAVESVITEHYNNQLRDLLEKNPEKHTEILEVIKQFRDDEQAHHDTGLEHEAEKAIFYRPLSEVVKAGCRAAVWVAERV</sequence>
<dbReference type="PANTHER" id="PTHR11237">
    <property type="entry name" value="COENZYME Q10 BIOSYNTHESIS PROTEIN 7"/>
    <property type="match status" value="1"/>
</dbReference>
<evidence type="ECO:0000256" key="7">
    <source>
        <dbReference type="ARBA" id="ARBA00023136"/>
    </source>
</evidence>
<gene>
    <name evidence="9" type="ORF">OXX778_LOCUS17153</name>
</gene>
<dbReference type="GO" id="GO:2000377">
    <property type="term" value="P:regulation of reactive oxygen species metabolic process"/>
    <property type="evidence" value="ECO:0007669"/>
    <property type="project" value="TreeGrafter"/>
</dbReference>
<dbReference type="GO" id="GO:0016709">
    <property type="term" value="F:oxidoreductase activity, acting on paired donors, with incorporation or reduction of molecular oxygen, NAD(P)H as one donor, and incorporation of one atom of oxygen"/>
    <property type="evidence" value="ECO:0007669"/>
    <property type="project" value="UniProtKB-UniRule"/>
</dbReference>
<keyword evidence="5 8" id="KW-0408">Iron</keyword>
<feature type="binding site" evidence="8">
    <location>
        <position position="164"/>
    </location>
    <ligand>
        <name>Fe cation</name>
        <dbReference type="ChEBI" id="CHEBI:24875"/>
        <label>1</label>
    </ligand>
</feature>
<keyword evidence="4 8" id="KW-0560">Oxidoreductase</keyword>
<keyword evidence="10" id="KW-1185">Reference proteome</keyword>
<dbReference type="AlphaFoldDB" id="A0A814HWU6"/>
<evidence type="ECO:0000256" key="8">
    <source>
        <dbReference type="HAMAP-Rule" id="MF_03194"/>
    </source>
</evidence>
<feature type="binding site" evidence="8">
    <location>
        <position position="76"/>
    </location>
    <ligand>
        <name>Fe cation</name>
        <dbReference type="ChEBI" id="CHEBI:24875"/>
        <label>1</label>
    </ligand>
</feature>
<comment type="cofactor">
    <cofactor evidence="8">
        <name>Fe cation</name>
        <dbReference type="ChEBI" id="CHEBI:24875"/>
    </cofactor>
    <text evidence="8">Binds 2 iron ions per subunit.</text>
</comment>
<evidence type="ECO:0000256" key="3">
    <source>
        <dbReference type="ARBA" id="ARBA00022723"/>
    </source>
</evidence>
<organism evidence="9 10">
    <name type="scientific">Brachionus calyciflorus</name>
    <dbReference type="NCBI Taxonomy" id="104777"/>
    <lineage>
        <taxon>Eukaryota</taxon>
        <taxon>Metazoa</taxon>
        <taxon>Spiralia</taxon>
        <taxon>Gnathifera</taxon>
        <taxon>Rotifera</taxon>
        <taxon>Eurotatoria</taxon>
        <taxon>Monogononta</taxon>
        <taxon>Pseudotrocha</taxon>
        <taxon>Ploima</taxon>
        <taxon>Brachionidae</taxon>
        <taxon>Brachionus</taxon>
    </lineage>
</organism>
<dbReference type="InterPro" id="IPR011566">
    <property type="entry name" value="Ubq_synth_Coq7"/>
</dbReference>
<reference evidence="9" key="1">
    <citation type="submission" date="2021-02" db="EMBL/GenBank/DDBJ databases">
        <authorList>
            <person name="Nowell W R."/>
        </authorList>
    </citation>
    <scope>NUCLEOTIDE SEQUENCE</scope>
    <source>
        <strain evidence="9">Ploen Becks lab</strain>
    </source>
</reference>
<accession>A0A814HWU6</accession>
<dbReference type="UniPathway" id="UPA00232"/>
<dbReference type="EMBL" id="CAJNOC010004293">
    <property type="protein sequence ID" value="CAF1016439.1"/>
    <property type="molecule type" value="Genomic_DNA"/>
</dbReference>
<dbReference type="GO" id="GO:0006744">
    <property type="term" value="P:ubiquinone biosynthetic process"/>
    <property type="evidence" value="ECO:0007669"/>
    <property type="project" value="UniProtKB-UniRule"/>
</dbReference>
<feature type="binding site" evidence="8">
    <location>
        <position position="46"/>
    </location>
    <ligand>
        <name>Fe cation</name>
        <dbReference type="ChEBI" id="CHEBI:24875"/>
        <label>1</label>
    </ligand>
</feature>
<evidence type="ECO:0000256" key="2">
    <source>
        <dbReference type="ARBA" id="ARBA00022688"/>
    </source>
</evidence>
<proteinExistence type="inferred from homology"/>
<dbReference type="GO" id="GO:0008682">
    <property type="term" value="F:3-demethoxyubiquinol 3-hydroxylase activity"/>
    <property type="evidence" value="ECO:0007669"/>
    <property type="project" value="UniProtKB-EC"/>
</dbReference>
<comment type="caution">
    <text evidence="9">The sequence shown here is derived from an EMBL/GenBank/DDBJ whole genome shotgun (WGS) entry which is preliminary data.</text>
</comment>
<dbReference type="GO" id="GO:0005634">
    <property type="term" value="C:nucleus"/>
    <property type="evidence" value="ECO:0007669"/>
    <property type="project" value="TreeGrafter"/>
</dbReference>
<keyword evidence="6 8" id="KW-0503">Monooxygenase</keyword>
<feature type="binding site" evidence="8">
    <location>
        <position position="76"/>
    </location>
    <ligand>
        <name>Fe cation</name>
        <dbReference type="ChEBI" id="CHEBI:24875"/>
        <label>2</label>
    </ligand>
</feature>
<name>A0A814HWU6_9BILA</name>
<protein>
    <recommendedName>
        <fullName evidence="8">5-demethoxyubiquinone hydroxylase, mitochondrial</fullName>
        <shortName evidence="8">DMQ hydroxylase</shortName>
        <ecNumber evidence="8">1.14.99.60</ecNumber>
    </recommendedName>
    <alternativeName>
        <fullName evidence="8">Ubiquinone biosynthesis monooxygenase COQ7</fullName>
    </alternativeName>
</protein>
<feature type="binding site" evidence="8">
    <location>
        <position position="164"/>
    </location>
    <ligand>
        <name>Fe cation</name>
        <dbReference type="ChEBI" id="CHEBI:24875"/>
        <label>2</label>
    </ligand>
</feature>
<comment type="subcellular location">
    <subcellularLocation>
        <location evidence="8">Mitochondrion inner membrane</location>
        <topology evidence="8">Peripheral membrane protein</topology>
        <orientation evidence="8">Matrix side</orientation>
    </subcellularLocation>
</comment>
<feature type="binding site" evidence="8">
    <location>
        <position position="167"/>
    </location>
    <ligand>
        <name>Fe cation</name>
        <dbReference type="ChEBI" id="CHEBI:24875"/>
        <label>2</label>
    </ligand>
</feature>
<dbReference type="GO" id="GO:0010468">
    <property type="term" value="P:regulation of gene expression"/>
    <property type="evidence" value="ECO:0007669"/>
    <property type="project" value="TreeGrafter"/>
</dbReference>